<dbReference type="PANTHER" id="PTHR31541:SF34">
    <property type="entry name" value="TF-B3 DOMAIN-CONTAINING PROTEIN"/>
    <property type="match status" value="1"/>
</dbReference>
<name>A0ABM0TTL2_CAMSA</name>
<dbReference type="SUPFAM" id="SSF101936">
    <property type="entry name" value="DNA-binding pseudobarrel domain"/>
    <property type="match status" value="1"/>
</dbReference>
<keyword evidence="5" id="KW-0539">Nucleus</keyword>
<feature type="region of interest" description="Disordered" evidence="6">
    <location>
        <begin position="126"/>
        <end position="159"/>
    </location>
</feature>
<reference evidence="8" key="1">
    <citation type="journal article" date="2014" name="Nat. Commun.">
        <title>The emerging biofuel crop Camelina sativa retains a highly undifferentiated hexaploid genome structure.</title>
        <authorList>
            <person name="Kagale S."/>
            <person name="Koh C."/>
            <person name="Nixon J."/>
            <person name="Bollina V."/>
            <person name="Clarke W.E."/>
            <person name="Tuteja R."/>
            <person name="Spillane C."/>
            <person name="Robinson S.J."/>
            <person name="Links M.G."/>
            <person name="Clarke C."/>
            <person name="Higgins E.E."/>
            <person name="Huebert T."/>
            <person name="Sharpe A.G."/>
            <person name="Parkin I.A."/>
        </authorList>
    </citation>
    <scope>NUCLEOTIDE SEQUENCE [LARGE SCALE GENOMIC DNA]</scope>
    <source>
        <strain evidence="8">cv. DH55</strain>
    </source>
</reference>
<evidence type="ECO:0000256" key="5">
    <source>
        <dbReference type="ARBA" id="ARBA00023242"/>
    </source>
</evidence>
<evidence type="ECO:0000256" key="6">
    <source>
        <dbReference type="SAM" id="MobiDB-lite"/>
    </source>
</evidence>
<dbReference type="Gene3D" id="2.40.330.10">
    <property type="entry name" value="DNA-binding pseudobarrel domain"/>
    <property type="match status" value="1"/>
</dbReference>
<dbReference type="CDD" id="cd10017">
    <property type="entry name" value="B3_DNA"/>
    <property type="match status" value="1"/>
</dbReference>
<proteinExistence type="predicted"/>
<dbReference type="Proteomes" id="UP000694864">
    <property type="component" value="Chromosome 9"/>
</dbReference>
<dbReference type="PANTHER" id="PTHR31541">
    <property type="entry name" value="B3 DOMAIN PLANT PROTEIN-RELATED"/>
    <property type="match status" value="1"/>
</dbReference>
<dbReference type="InterPro" id="IPR015300">
    <property type="entry name" value="DNA-bd_pseudobarrel_sf"/>
</dbReference>
<reference evidence="9" key="2">
    <citation type="submission" date="2025-08" db="UniProtKB">
        <authorList>
            <consortium name="RefSeq"/>
        </authorList>
    </citation>
    <scope>IDENTIFICATION</scope>
    <source>
        <tissue evidence="9">Leaf</tissue>
    </source>
</reference>
<dbReference type="InterPro" id="IPR005508">
    <property type="entry name" value="At2g31720-like"/>
</dbReference>
<dbReference type="Pfam" id="PF03754">
    <property type="entry name" value="At2g31720-like"/>
    <property type="match status" value="1"/>
</dbReference>
<gene>
    <name evidence="9" type="primary">LOC104715478</name>
</gene>
<evidence type="ECO:0000313" key="9">
    <source>
        <dbReference type="RefSeq" id="XP_010431183.1"/>
    </source>
</evidence>
<accession>A0ABM0TTL2</accession>
<keyword evidence="2" id="KW-0805">Transcription regulation</keyword>
<keyword evidence="8" id="KW-1185">Reference proteome</keyword>
<evidence type="ECO:0000256" key="4">
    <source>
        <dbReference type="ARBA" id="ARBA00023163"/>
    </source>
</evidence>
<evidence type="ECO:0000256" key="2">
    <source>
        <dbReference type="ARBA" id="ARBA00023015"/>
    </source>
</evidence>
<protein>
    <submittedName>
        <fullName evidence="9">B3 domain-containing protein At3g49610</fullName>
    </submittedName>
</protein>
<keyword evidence="4" id="KW-0804">Transcription</keyword>
<evidence type="ECO:0000259" key="7">
    <source>
        <dbReference type="PROSITE" id="PS50863"/>
    </source>
</evidence>
<evidence type="ECO:0000256" key="3">
    <source>
        <dbReference type="ARBA" id="ARBA00023125"/>
    </source>
</evidence>
<comment type="subcellular location">
    <subcellularLocation>
        <location evidence="1">Nucleus</location>
    </subcellularLocation>
</comment>
<feature type="domain" description="TF-B3" evidence="7">
    <location>
        <begin position="228"/>
        <end position="298"/>
    </location>
</feature>
<dbReference type="RefSeq" id="XP_010431183.1">
    <property type="nucleotide sequence ID" value="XM_010432881.1"/>
</dbReference>
<sequence>MSAAFDELVAVVGIICDANERRRLAEKANEHEDESRRETRSSSLVKKLKKKVILSETKSSLFYHLEELTRRSKTVSEDSEESLLDHLPQKPRSSLNTFFGKSYIRNHEKLTSFSTCLSSLLLDTAESENTENRKRKKRAVPQSVIRSKKAKVASSPRQERETPEWLLEVMREMKGAEGPIRLIYVKPLTPSDVKPRASRLLIPFQQLIRNDFLTHAESQAIWNGLETILVNQRSEKWDLRIKIWVMKKKKDSLKGTWNYSLRHGWNDVVKGNRLKAGDKIRLWTFRCRGVLCFALDTE</sequence>
<evidence type="ECO:0000313" key="8">
    <source>
        <dbReference type="Proteomes" id="UP000694864"/>
    </source>
</evidence>
<dbReference type="GeneID" id="104715478"/>
<dbReference type="PROSITE" id="PS50863">
    <property type="entry name" value="B3"/>
    <property type="match status" value="1"/>
</dbReference>
<dbReference type="InterPro" id="IPR003340">
    <property type="entry name" value="B3_DNA-bd"/>
</dbReference>
<keyword evidence="3" id="KW-0238">DNA-binding</keyword>
<evidence type="ECO:0000256" key="1">
    <source>
        <dbReference type="ARBA" id="ARBA00004123"/>
    </source>
</evidence>
<organism evidence="8 9">
    <name type="scientific">Camelina sativa</name>
    <name type="common">False flax</name>
    <name type="synonym">Myagrum sativum</name>
    <dbReference type="NCBI Taxonomy" id="90675"/>
    <lineage>
        <taxon>Eukaryota</taxon>
        <taxon>Viridiplantae</taxon>
        <taxon>Streptophyta</taxon>
        <taxon>Embryophyta</taxon>
        <taxon>Tracheophyta</taxon>
        <taxon>Spermatophyta</taxon>
        <taxon>Magnoliopsida</taxon>
        <taxon>eudicotyledons</taxon>
        <taxon>Gunneridae</taxon>
        <taxon>Pentapetalae</taxon>
        <taxon>rosids</taxon>
        <taxon>malvids</taxon>
        <taxon>Brassicales</taxon>
        <taxon>Brassicaceae</taxon>
        <taxon>Camelineae</taxon>
        <taxon>Camelina</taxon>
    </lineage>
</organism>